<dbReference type="GO" id="GO:0044281">
    <property type="term" value="P:small molecule metabolic process"/>
    <property type="evidence" value="ECO:0007669"/>
    <property type="project" value="UniProtKB-ARBA"/>
</dbReference>
<protein>
    <submittedName>
        <fullName evidence="3">2-oxoglutarate oxidoreductase subunit KorB</fullName>
        <ecNumber evidence="3">1.2.7.3</ecNumber>
    </submittedName>
</protein>
<dbReference type="InterPro" id="IPR011766">
    <property type="entry name" value="TPP_enzyme_TPP-bd"/>
</dbReference>
<dbReference type="GO" id="GO:0045333">
    <property type="term" value="P:cellular respiration"/>
    <property type="evidence" value="ECO:0007669"/>
    <property type="project" value="UniProtKB-ARBA"/>
</dbReference>
<dbReference type="PANTHER" id="PTHR48084">
    <property type="entry name" value="2-OXOGLUTARATE OXIDOREDUCTASE SUBUNIT KORB-RELATED"/>
    <property type="match status" value="1"/>
</dbReference>
<evidence type="ECO:0000313" key="4">
    <source>
        <dbReference type="Proteomes" id="UP000494245"/>
    </source>
</evidence>
<proteinExistence type="predicted"/>
<dbReference type="GO" id="GO:0047553">
    <property type="term" value="F:2-oxoglutarate synthase activity"/>
    <property type="evidence" value="ECO:0007669"/>
    <property type="project" value="UniProtKB-EC"/>
</dbReference>
<dbReference type="Pfam" id="PF02775">
    <property type="entry name" value="TPP_enzyme_C"/>
    <property type="match status" value="1"/>
</dbReference>
<dbReference type="Gene3D" id="3.40.50.970">
    <property type="match status" value="1"/>
</dbReference>
<gene>
    <name evidence="3" type="primary">korB_1</name>
    <name evidence="3" type="ORF">NNJEOMEG_00284</name>
</gene>
<name>A0A6V8LQQ0_9BACT</name>
<accession>A0A6V8LQQ0</accession>
<keyword evidence="4" id="KW-1185">Reference proteome</keyword>
<sequence length="270" mass="29437">MAVKDYIRSRFFPHIWCPGCGHGIVLGGLLRAVDGLGIPKNDIVMVSGIGCSSRISGYVDFHTLHTLHGRALAFATGVKLSRPELKLIVPMGDGDALAIGGNHFIHAARRNIDITAIVMNNRIYGMTGGQFSPLTGPGLKATTAPGGTIDPMFDVAELARAAGATFVARTTTYHVREMSKILARAISHKGFSVVEIFSQCPTYFGRKNKEGGAVEMMRRYKEITVPVGSPDLQDNPELIERGVFVDRQMPEYCEEYDKIVRQAMERAAQA</sequence>
<evidence type="ECO:0000256" key="1">
    <source>
        <dbReference type="ARBA" id="ARBA00023002"/>
    </source>
</evidence>
<evidence type="ECO:0000259" key="2">
    <source>
        <dbReference type="Pfam" id="PF02775"/>
    </source>
</evidence>
<dbReference type="SUPFAM" id="SSF52518">
    <property type="entry name" value="Thiamin diphosphate-binding fold (THDP-binding)"/>
    <property type="match status" value="1"/>
</dbReference>
<organism evidence="3 4">
    <name type="scientific">Fundidesulfovibrio magnetotacticus</name>
    <dbReference type="NCBI Taxonomy" id="2730080"/>
    <lineage>
        <taxon>Bacteria</taxon>
        <taxon>Pseudomonadati</taxon>
        <taxon>Thermodesulfobacteriota</taxon>
        <taxon>Desulfovibrionia</taxon>
        <taxon>Desulfovibrionales</taxon>
        <taxon>Desulfovibrionaceae</taxon>
        <taxon>Fundidesulfovibrio</taxon>
    </lineage>
</organism>
<dbReference type="EMBL" id="BLTE01000001">
    <property type="protein sequence ID" value="GFK92459.1"/>
    <property type="molecule type" value="Genomic_DNA"/>
</dbReference>
<dbReference type="InterPro" id="IPR051457">
    <property type="entry name" value="2-oxoacid:Fd_oxidoreductase"/>
</dbReference>
<dbReference type="CDD" id="cd03375">
    <property type="entry name" value="TPP_OGFOR"/>
    <property type="match status" value="1"/>
</dbReference>
<dbReference type="RefSeq" id="WP_173080559.1">
    <property type="nucleotide sequence ID" value="NZ_BLTE01000001.1"/>
</dbReference>
<dbReference type="AlphaFoldDB" id="A0A6V8LQQ0"/>
<keyword evidence="1 3" id="KW-0560">Oxidoreductase</keyword>
<comment type="caution">
    <text evidence="3">The sequence shown here is derived from an EMBL/GenBank/DDBJ whole genome shotgun (WGS) entry which is preliminary data.</text>
</comment>
<dbReference type="EC" id="1.2.7.3" evidence="3"/>
<reference evidence="3 4" key="2">
    <citation type="submission" date="2020-05" db="EMBL/GenBank/DDBJ databases">
        <title>Draft genome sequence of Desulfovibrio sp. strainFSS-1.</title>
        <authorList>
            <person name="Shimoshige H."/>
            <person name="Kobayashi H."/>
            <person name="Maekawa T."/>
        </authorList>
    </citation>
    <scope>NUCLEOTIDE SEQUENCE [LARGE SCALE GENOMIC DNA]</scope>
    <source>
        <strain evidence="3 4">SIID29052-01</strain>
    </source>
</reference>
<evidence type="ECO:0000313" key="3">
    <source>
        <dbReference type="EMBL" id="GFK92459.1"/>
    </source>
</evidence>
<feature type="domain" description="Thiamine pyrophosphate enzyme TPP-binding" evidence="2">
    <location>
        <begin position="49"/>
        <end position="196"/>
    </location>
</feature>
<dbReference type="Proteomes" id="UP000494245">
    <property type="component" value="Unassembled WGS sequence"/>
</dbReference>
<dbReference type="InterPro" id="IPR029061">
    <property type="entry name" value="THDP-binding"/>
</dbReference>
<dbReference type="GO" id="GO:0030976">
    <property type="term" value="F:thiamine pyrophosphate binding"/>
    <property type="evidence" value="ECO:0007669"/>
    <property type="project" value="InterPro"/>
</dbReference>
<dbReference type="PANTHER" id="PTHR48084:SF1">
    <property type="entry name" value="2-OXOGLUTARATE SYNTHASE SUBUNIT KORB"/>
    <property type="match status" value="1"/>
</dbReference>
<reference evidence="3 4" key="1">
    <citation type="submission" date="2020-04" db="EMBL/GenBank/DDBJ databases">
        <authorList>
            <consortium name="Desulfovibrio sp. FSS-1 genome sequencing consortium"/>
            <person name="Shimoshige H."/>
            <person name="Kobayashi H."/>
            <person name="Maekawa T."/>
        </authorList>
    </citation>
    <scope>NUCLEOTIDE SEQUENCE [LARGE SCALE GENOMIC DNA]</scope>
    <source>
        <strain evidence="3 4">SIID29052-01</strain>
    </source>
</reference>